<comment type="caution">
    <text evidence="1">The sequence shown here is derived from an EMBL/GenBank/DDBJ whole genome shotgun (WGS) entry which is preliminary data.</text>
</comment>
<dbReference type="AlphaFoldDB" id="A0A926Z7M2"/>
<protein>
    <submittedName>
        <fullName evidence="1">Uncharacterized protein</fullName>
    </submittedName>
</protein>
<dbReference type="EMBL" id="JACJPY010000069">
    <property type="protein sequence ID" value="MBD2151833.1"/>
    <property type="molecule type" value="Genomic_DNA"/>
</dbReference>
<keyword evidence="2" id="KW-1185">Reference proteome</keyword>
<accession>A0A926Z7M2</accession>
<dbReference type="RefSeq" id="WP_190352251.1">
    <property type="nucleotide sequence ID" value="NZ_JACJPY010000069.1"/>
</dbReference>
<proteinExistence type="predicted"/>
<evidence type="ECO:0000313" key="2">
    <source>
        <dbReference type="Proteomes" id="UP000631421"/>
    </source>
</evidence>
<gene>
    <name evidence="1" type="ORF">H6F44_17130</name>
</gene>
<name>A0A926Z7M2_9CYAN</name>
<organism evidence="1 2">
    <name type="scientific">Pseudanabaena cinerea FACHB-1277</name>
    <dbReference type="NCBI Taxonomy" id="2949581"/>
    <lineage>
        <taxon>Bacteria</taxon>
        <taxon>Bacillati</taxon>
        <taxon>Cyanobacteriota</taxon>
        <taxon>Cyanophyceae</taxon>
        <taxon>Pseudanabaenales</taxon>
        <taxon>Pseudanabaenaceae</taxon>
        <taxon>Pseudanabaena</taxon>
        <taxon>Pseudanabaena cinerea</taxon>
    </lineage>
</organism>
<reference evidence="1" key="2">
    <citation type="submission" date="2020-08" db="EMBL/GenBank/DDBJ databases">
        <authorList>
            <person name="Chen M."/>
            <person name="Teng W."/>
            <person name="Zhao L."/>
            <person name="Hu C."/>
            <person name="Zhou Y."/>
            <person name="Han B."/>
            <person name="Song L."/>
            <person name="Shu W."/>
        </authorList>
    </citation>
    <scope>NUCLEOTIDE SEQUENCE</scope>
    <source>
        <strain evidence="1">FACHB-1277</strain>
    </source>
</reference>
<sequence length="81" mass="9021">MILNSLNQVRKIMIKSIAGTEEAIIFLGKTFVADKNYSSIHEAIAGCRRDVDMGMGVLVIPDAHQFRVWVAIPEQFILGTM</sequence>
<reference evidence="1" key="1">
    <citation type="journal article" date="2015" name="ISME J.">
        <title>Draft Genome Sequence of Streptomyces incarnatus NRRL8089, which Produces the Nucleoside Antibiotic Sinefungin.</title>
        <authorList>
            <person name="Oshima K."/>
            <person name="Hattori M."/>
            <person name="Shimizu H."/>
            <person name="Fukuda K."/>
            <person name="Nemoto M."/>
            <person name="Inagaki K."/>
            <person name="Tamura T."/>
        </authorList>
    </citation>
    <scope>NUCLEOTIDE SEQUENCE</scope>
    <source>
        <strain evidence="1">FACHB-1277</strain>
    </source>
</reference>
<dbReference type="Proteomes" id="UP000631421">
    <property type="component" value="Unassembled WGS sequence"/>
</dbReference>
<evidence type="ECO:0000313" key="1">
    <source>
        <dbReference type="EMBL" id="MBD2151833.1"/>
    </source>
</evidence>